<dbReference type="GeneID" id="9056157"/>
<dbReference type="PANTHER" id="PTHR11753">
    <property type="entry name" value="ADAPTOR COMPLEXES SMALL SUBUNIT FAMILY"/>
    <property type="match status" value="1"/>
</dbReference>
<evidence type="ECO:0000256" key="3">
    <source>
        <dbReference type="ARBA" id="ARBA00022448"/>
    </source>
</evidence>
<dbReference type="InterPro" id="IPR016635">
    <property type="entry name" value="AP_complex_ssu"/>
</dbReference>
<dbReference type="EMBL" id="GG680451">
    <property type="protein sequence ID" value="EER06640.1"/>
    <property type="molecule type" value="Genomic_DNA"/>
</dbReference>
<organism evidence="8">
    <name type="scientific">Perkinsus marinus (strain ATCC 50983 / TXsc)</name>
    <dbReference type="NCBI Taxonomy" id="423536"/>
    <lineage>
        <taxon>Eukaryota</taxon>
        <taxon>Sar</taxon>
        <taxon>Alveolata</taxon>
        <taxon>Perkinsozoa</taxon>
        <taxon>Perkinsea</taxon>
        <taxon>Perkinsida</taxon>
        <taxon>Perkinsidae</taxon>
        <taxon>Perkinsus</taxon>
    </lineage>
</organism>
<protein>
    <submittedName>
        <fullName evidence="7">Clathrin coat assembly protein ap19, putative</fullName>
    </submittedName>
</protein>
<dbReference type="Gene3D" id="3.30.450.60">
    <property type="match status" value="1"/>
</dbReference>
<evidence type="ECO:0000313" key="8">
    <source>
        <dbReference type="Proteomes" id="UP000007800"/>
    </source>
</evidence>
<dbReference type="SUPFAM" id="SSF64356">
    <property type="entry name" value="SNARE-like"/>
    <property type="match status" value="1"/>
</dbReference>
<dbReference type="AlphaFoldDB" id="C5L9F9"/>
<dbReference type="Proteomes" id="UP000007800">
    <property type="component" value="Unassembled WGS sequence"/>
</dbReference>
<dbReference type="InterPro" id="IPR022775">
    <property type="entry name" value="AP_mu_sigma_su"/>
</dbReference>
<accession>C5L9F9</accession>
<dbReference type="GO" id="GO:0012505">
    <property type="term" value="C:endomembrane system"/>
    <property type="evidence" value="ECO:0007669"/>
    <property type="project" value="UniProtKB-SubCell"/>
</dbReference>
<sequence>MVGSAKSVADVYVKSVKPTYAGLEKFLYKAYGLTDQQRKVLAFKKYRSLKLKPQATVSDVKIFLANWELYSSELESLKISFDEIQKIIDFMNALPIDVRRFISLQPKEVELMALEEVGILVKRFCEQTYGSENKEQSQTGLVSTASSFTSRSVTTENNSSSSNAHYATKGGRAPIRCYRCQKVPVLPVAVGDSECVAKDELVNDPIEEGNNSSVGDTEIRVCVDTGASRSLITERTLQNVGASGAVKIETVEKFAKPEVRKPCISVIRFYKELFLSNCLWMMVISLLLYVRPKGQSQANTESGSGCISSTPTGMPSSRAGAILEAYDEKLDLYEKKGYVRKTELSELKHLIPHQCVFKPGATSSKIRPVWDAKASELNHFLMAAEATSSNKDLLKNTWMDDVGCFGRTSQERDDKLCEVRRYLQDVYQEFNELKYAFLIKPNTKVNFNNFNFLTLRSVKYASLYFVCSIDRDDNELIALETIHLYVETLDRYFGNVCELDVIFNFHKAQYILDELLIAGELQESSKRAVLRAISAEDELETVSTLLCERALSFAKCHQGVVDEISCRSFHATGHWEPWRMDIGAWIWEPGPHIHDTYLCHGQEERQCPVDIVKSKSGTAELLVEELSRNL</sequence>
<evidence type="ECO:0000256" key="1">
    <source>
        <dbReference type="ARBA" id="ARBA00004308"/>
    </source>
</evidence>
<keyword evidence="5" id="KW-0472">Membrane</keyword>
<evidence type="ECO:0000259" key="6">
    <source>
        <dbReference type="Pfam" id="PF01217"/>
    </source>
</evidence>
<evidence type="ECO:0000256" key="5">
    <source>
        <dbReference type="ARBA" id="ARBA00023136"/>
    </source>
</evidence>
<comment type="subcellular location">
    <subcellularLocation>
        <location evidence="1">Endomembrane system</location>
    </subcellularLocation>
</comment>
<evidence type="ECO:0000256" key="4">
    <source>
        <dbReference type="ARBA" id="ARBA00022927"/>
    </source>
</evidence>
<dbReference type="RefSeq" id="XP_002774824.1">
    <property type="nucleotide sequence ID" value="XM_002774778.1"/>
</dbReference>
<dbReference type="InParanoid" id="C5L9F9"/>
<gene>
    <name evidence="7" type="ORF">Pmar_PMAR024201</name>
</gene>
<dbReference type="OrthoDB" id="7491853at2759"/>
<dbReference type="Pfam" id="PF01217">
    <property type="entry name" value="Clat_adaptor_s"/>
    <property type="match status" value="1"/>
</dbReference>
<feature type="domain" description="AP complex mu/sigma subunit" evidence="6">
    <location>
        <begin position="443"/>
        <end position="539"/>
    </location>
</feature>
<proteinExistence type="inferred from homology"/>
<comment type="similarity">
    <text evidence="2">Belongs to the adaptor complexes small subunit family.</text>
</comment>
<dbReference type="GO" id="GO:0015031">
    <property type="term" value="P:protein transport"/>
    <property type="evidence" value="ECO:0007669"/>
    <property type="project" value="UniProtKB-KW"/>
</dbReference>
<keyword evidence="3" id="KW-0813">Transport</keyword>
<evidence type="ECO:0000256" key="2">
    <source>
        <dbReference type="ARBA" id="ARBA00006972"/>
    </source>
</evidence>
<reference evidence="7 8" key="1">
    <citation type="submission" date="2008-07" db="EMBL/GenBank/DDBJ databases">
        <authorList>
            <person name="El-Sayed N."/>
            <person name="Caler E."/>
            <person name="Inman J."/>
            <person name="Amedeo P."/>
            <person name="Hass B."/>
            <person name="Wortman J."/>
        </authorList>
    </citation>
    <scope>NUCLEOTIDE SEQUENCE [LARGE SCALE GENOMIC DNA]</scope>
    <source>
        <strain evidence="8">ATCC 50983 / TXsc</strain>
    </source>
</reference>
<keyword evidence="4" id="KW-0653">Protein transport</keyword>
<evidence type="ECO:0000313" key="7">
    <source>
        <dbReference type="EMBL" id="EER06640.1"/>
    </source>
</evidence>
<keyword evidence="8" id="KW-1185">Reference proteome</keyword>
<dbReference type="InterPro" id="IPR011012">
    <property type="entry name" value="Longin-like_dom_sf"/>
</dbReference>
<name>C5L9F9_PERM5</name>